<name>A0A8G2FCT1_ACIRU</name>
<evidence type="ECO:0000256" key="1">
    <source>
        <dbReference type="ARBA" id="ARBA00022679"/>
    </source>
</evidence>
<sequence>MKFLFVHQNFPGQYLHIVRDLLAEGGHEIVFMTEPNRNHMAGVRKVTYARPPATHAAVHPSAREFDVAMRRAEAGYAGAKQIKALGFVPDIIIGHHGWGELLNLVDVFPGVPILGYFEFYYRLDGTDVNFDPEFIMPEAQFGAVRAKNGVNHLAIALEQYGQTPTAWQWQTYPAWARDRITVLREGVDLDICKPDPALRKQKLSIGPLTVGPKQRLITYVARNLEPYRGFHTMMRALPAILQARKDVVVSVVGGDEVSYGAAPVSGTWRSELLAEVGDRLDLSRVHFMGRVTYEDHVKLLQRSDSHIYFSYPFVASWSLREALAVGAPVIGSDTATVTEFVHDGATGLVTPSLDHAALADTTLRMLEDRALAAKLSAGARDYATENLDMKRYLRAFRAEIERIVGKKMVAEIHPPRRTAKDAAKTKTAKAPKPKAVQPPPPPARKRRVVAA</sequence>
<dbReference type="GO" id="GO:0016757">
    <property type="term" value="F:glycosyltransferase activity"/>
    <property type="evidence" value="ECO:0007669"/>
    <property type="project" value="InterPro"/>
</dbReference>
<dbReference type="AlphaFoldDB" id="A0A8G2FCT1"/>
<evidence type="ECO:0000259" key="3">
    <source>
        <dbReference type="Pfam" id="PF00534"/>
    </source>
</evidence>
<evidence type="ECO:0000259" key="4">
    <source>
        <dbReference type="Pfam" id="PF12000"/>
    </source>
</evidence>
<organism evidence="5 6">
    <name type="scientific">Acidiphilium rubrum</name>
    <dbReference type="NCBI Taxonomy" id="526"/>
    <lineage>
        <taxon>Bacteria</taxon>
        <taxon>Pseudomonadati</taxon>
        <taxon>Pseudomonadota</taxon>
        <taxon>Alphaproteobacteria</taxon>
        <taxon>Acetobacterales</taxon>
        <taxon>Acidocellaceae</taxon>
        <taxon>Acidiphilium</taxon>
    </lineage>
</organism>
<gene>
    <name evidence="5" type="ORF">SAMN05421828_105144</name>
</gene>
<protein>
    <submittedName>
        <fullName evidence="5">Glycosyltransferase involved in cell wall bisynthesis</fullName>
    </submittedName>
</protein>
<dbReference type="GO" id="GO:0009103">
    <property type="term" value="P:lipopolysaccharide biosynthetic process"/>
    <property type="evidence" value="ECO:0007669"/>
    <property type="project" value="TreeGrafter"/>
</dbReference>
<feature type="compositionally biased region" description="Basic and acidic residues" evidence="2">
    <location>
        <begin position="411"/>
        <end position="424"/>
    </location>
</feature>
<comment type="caution">
    <text evidence="5">The sequence shown here is derived from an EMBL/GenBank/DDBJ whole genome shotgun (WGS) entry which is preliminary data.</text>
</comment>
<evidence type="ECO:0000256" key="2">
    <source>
        <dbReference type="SAM" id="MobiDB-lite"/>
    </source>
</evidence>
<keyword evidence="6" id="KW-1185">Reference proteome</keyword>
<dbReference type="PANTHER" id="PTHR46401">
    <property type="entry name" value="GLYCOSYLTRANSFERASE WBBK-RELATED"/>
    <property type="match status" value="1"/>
</dbReference>
<feature type="domain" description="Glycosyl transferase family 1" evidence="3">
    <location>
        <begin position="213"/>
        <end position="380"/>
    </location>
</feature>
<dbReference type="OrthoDB" id="9793726at2"/>
<dbReference type="PANTHER" id="PTHR46401:SF2">
    <property type="entry name" value="GLYCOSYLTRANSFERASE WBBK-RELATED"/>
    <property type="match status" value="1"/>
</dbReference>
<dbReference type="InterPro" id="IPR001296">
    <property type="entry name" value="Glyco_trans_1"/>
</dbReference>
<evidence type="ECO:0000313" key="6">
    <source>
        <dbReference type="Proteomes" id="UP000186308"/>
    </source>
</evidence>
<dbReference type="Pfam" id="PF12000">
    <property type="entry name" value="Glyco_trans_4_3"/>
    <property type="match status" value="1"/>
</dbReference>
<dbReference type="EMBL" id="FTNE01000005">
    <property type="protein sequence ID" value="SIQ50420.1"/>
    <property type="molecule type" value="Genomic_DNA"/>
</dbReference>
<feature type="domain" description="Glycosyl transferase family 4" evidence="4">
    <location>
        <begin position="26"/>
        <end position="190"/>
    </location>
</feature>
<accession>A0A8G2FCT1</accession>
<reference evidence="5 6" key="1">
    <citation type="submission" date="2017-01" db="EMBL/GenBank/DDBJ databases">
        <authorList>
            <person name="Varghese N."/>
            <person name="Submissions S."/>
        </authorList>
    </citation>
    <scope>NUCLEOTIDE SEQUENCE [LARGE SCALE GENOMIC DNA]</scope>
    <source>
        <strain evidence="5 6">ATCC 35905</strain>
    </source>
</reference>
<proteinExistence type="predicted"/>
<dbReference type="Gene3D" id="3.40.50.2000">
    <property type="entry name" value="Glycogen Phosphorylase B"/>
    <property type="match status" value="2"/>
</dbReference>
<dbReference type="Pfam" id="PF00534">
    <property type="entry name" value="Glycos_transf_1"/>
    <property type="match status" value="1"/>
</dbReference>
<dbReference type="SUPFAM" id="SSF53756">
    <property type="entry name" value="UDP-Glycosyltransferase/glycogen phosphorylase"/>
    <property type="match status" value="1"/>
</dbReference>
<dbReference type="Proteomes" id="UP000186308">
    <property type="component" value="Unassembled WGS sequence"/>
</dbReference>
<feature type="region of interest" description="Disordered" evidence="2">
    <location>
        <begin position="411"/>
        <end position="451"/>
    </location>
</feature>
<dbReference type="RefSeq" id="WP_083703297.1">
    <property type="nucleotide sequence ID" value="NZ_FTNE01000005.1"/>
</dbReference>
<keyword evidence="1 5" id="KW-0808">Transferase</keyword>
<evidence type="ECO:0000313" key="5">
    <source>
        <dbReference type="EMBL" id="SIQ50420.1"/>
    </source>
</evidence>
<dbReference type="InterPro" id="IPR022623">
    <property type="entry name" value="Glyco_trans_4"/>
</dbReference>